<keyword evidence="3 8" id="KW-1134">Transmembrane beta strand</keyword>
<dbReference type="RefSeq" id="WP_200755037.1">
    <property type="nucleotide sequence ID" value="NZ_AP023322.1"/>
</dbReference>
<dbReference type="FunFam" id="2.60.40.1120:FF:000003">
    <property type="entry name" value="Outer membrane protein Omp121"/>
    <property type="match status" value="1"/>
</dbReference>
<evidence type="ECO:0000256" key="4">
    <source>
        <dbReference type="ARBA" id="ARBA00022692"/>
    </source>
</evidence>
<dbReference type="InterPro" id="IPR023996">
    <property type="entry name" value="TonB-dep_OMP_SusC/RagA"/>
</dbReference>
<dbReference type="Pfam" id="PF00593">
    <property type="entry name" value="TonB_dep_Rec_b-barrel"/>
    <property type="match status" value="1"/>
</dbReference>
<dbReference type="InterPro" id="IPR037066">
    <property type="entry name" value="Plug_dom_sf"/>
</dbReference>
<proteinExistence type="inferred from homology"/>
<feature type="domain" description="TonB-dependent receptor plug" evidence="12">
    <location>
        <begin position="116"/>
        <end position="224"/>
    </location>
</feature>
<keyword evidence="5 9" id="KW-0798">TonB box</keyword>
<dbReference type="GO" id="GO:0009279">
    <property type="term" value="C:cell outer membrane"/>
    <property type="evidence" value="ECO:0007669"/>
    <property type="project" value="UniProtKB-SubCell"/>
</dbReference>
<feature type="chain" id="PRO_5028798571" evidence="10">
    <location>
        <begin position="24"/>
        <end position="1069"/>
    </location>
</feature>
<keyword evidence="6 8" id="KW-0472">Membrane</keyword>
<dbReference type="NCBIfam" id="TIGR04057">
    <property type="entry name" value="SusC_RagA_signa"/>
    <property type="match status" value="1"/>
</dbReference>
<dbReference type="InterPro" id="IPR008969">
    <property type="entry name" value="CarboxyPept-like_regulatory"/>
</dbReference>
<evidence type="ECO:0000256" key="3">
    <source>
        <dbReference type="ARBA" id="ARBA00022452"/>
    </source>
</evidence>
<evidence type="ECO:0000256" key="9">
    <source>
        <dbReference type="RuleBase" id="RU003357"/>
    </source>
</evidence>
<dbReference type="PROSITE" id="PS52016">
    <property type="entry name" value="TONB_DEPENDENT_REC_3"/>
    <property type="match status" value="1"/>
</dbReference>
<dbReference type="Pfam" id="PF13715">
    <property type="entry name" value="CarbopepD_reg_2"/>
    <property type="match status" value="1"/>
</dbReference>
<evidence type="ECO:0000256" key="5">
    <source>
        <dbReference type="ARBA" id="ARBA00023077"/>
    </source>
</evidence>
<protein>
    <submittedName>
        <fullName evidence="13">SusC/RagA family TonB-linked outer membrane protein</fullName>
    </submittedName>
</protein>
<dbReference type="InterPro" id="IPR012910">
    <property type="entry name" value="Plug_dom"/>
</dbReference>
<dbReference type="SUPFAM" id="SSF49464">
    <property type="entry name" value="Carboxypeptidase regulatory domain-like"/>
    <property type="match status" value="1"/>
</dbReference>
<dbReference type="Gene3D" id="2.40.170.20">
    <property type="entry name" value="TonB-dependent receptor, beta-barrel domain"/>
    <property type="match status" value="1"/>
</dbReference>
<evidence type="ECO:0000259" key="11">
    <source>
        <dbReference type="Pfam" id="PF00593"/>
    </source>
</evidence>
<dbReference type="InterPro" id="IPR023997">
    <property type="entry name" value="TonB-dep_OMP_SusC/RagA_CS"/>
</dbReference>
<dbReference type="KEGG" id="copr:Cop2CBH44_27550"/>
<evidence type="ECO:0000256" key="6">
    <source>
        <dbReference type="ARBA" id="ARBA00023136"/>
    </source>
</evidence>
<keyword evidence="2 8" id="KW-0813">Transport</keyword>
<feature type="domain" description="TonB-dependent receptor-like beta-barrel" evidence="11">
    <location>
        <begin position="458"/>
        <end position="839"/>
    </location>
</feature>
<dbReference type="NCBIfam" id="TIGR04056">
    <property type="entry name" value="OMP_RagA_SusC"/>
    <property type="match status" value="1"/>
</dbReference>
<keyword evidence="10" id="KW-0732">Signal</keyword>
<gene>
    <name evidence="13" type="ORF">Cop2CBH44_27550</name>
</gene>
<dbReference type="Gene3D" id="2.60.40.1120">
    <property type="entry name" value="Carboxypeptidase-like, regulatory domain"/>
    <property type="match status" value="1"/>
</dbReference>
<comment type="subcellular location">
    <subcellularLocation>
        <location evidence="1 8">Cell outer membrane</location>
        <topology evidence="1 8">Multi-pass membrane protein</topology>
    </subcellularLocation>
</comment>
<keyword evidence="14" id="KW-1185">Reference proteome</keyword>
<keyword evidence="7 8" id="KW-0998">Cell outer membrane</keyword>
<dbReference type="FunFam" id="2.170.130.10:FF:000008">
    <property type="entry name" value="SusC/RagA family TonB-linked outer membrane protein"/>
    <property type="match status" value="1"/>
</dbReference>
<keyword evidence="4 8" id="KW-0812">Transmembrane</keyword>
<dbReference type="EMBL" id="AP023322">
    <property type="protein sequence ID" value="BCI64402.1"/>
    <property type="molecule type" value="Genomic_DNA"/>
</dbReference>
<evidence type="ECO:0000313" key="13">
    <source>
        <dbReference type="EMBL" id="BCI64402.1"/>
    </source>
</evidence>
<reference evidence="14" key="1">
    <citation type="submission" date="2020-07" db="EMBL/GenBank/DDBJ databases">
        <title>Complete genome sequencing of Coprobacter sp. strain 2CBH44.</title>
        <authorList>
            <person name="Sakamoto M."/>
            <person name="Murakami T."/>
            <person name="Mori H."/>
        </authorList>
    </citation>
    <scope>NUCLEOTIDE SEQUENCE [LARGE SCALE GENOMIC DNA]</scope>
    <source>
        <strain evidence="14">2CBH44</strain>
    </source>
</reference>
<sequence>MKNSRKLFFTIMLSFFAIFQLSAQTSDIIGKVVDDNNEPLPGVSVIIKGSKTGTATDIDGNFKIKATPSSTLIVSFIGMKTQEIKVGNKKTMTVKLESASVELNEVVAIGYGTMKRKDITGSVASVNAEELAKAPVSNVAEALAGRIAGVNVQQTEGDPNAGISIRVRGGISITQDNEPLYIIDGFPSESAAFMALNAADIESIDVLKDASSTAIYGARGANGVVVVTTKGGTDGKAKISYDGYFGVRNIAKKLEMMSTEEFVYLDYERIAIKDGNFDNFNKFYGDFSEIGTNYANKGVNWQDEVFRTGFVQNHKVDVSGGTKELKYSASYSHLSDKGIMLESGLKKDNIRLKLDHKINKRVRINVNLNYTNQKTEGMGTSEGEGNFGKMSSILTYQPTIGKDWSDEEFIQLPNNPWKDDDDNSIQNPKISARAEQISKELRIFSGNGGINVEILKGFTFKNSTGMLYRTQRNNAFYTSESTTAKRSGAPTGNIATSEAGRFQTSNTLQYNLRLKSGHKIDFLAGQEWVKTWTRTLGIPLSNFPDDQLGLNNISVATPGILSSSFNDDDKLLSFFGRVYYNYKDKYMLTATVRADGSSKFSKNNKWGYFPSVSAAWRLSEETFIKQLDIFSDLKLRAGYGMAGNNRISSYQSLALWDSSQTPSGNGTTPGYYPMAIPNEDLKWEANKTFNIGLDLGFFNQRLVIAPEFYINRSSNLLLNAKLPLSSGHSSIIRNIGATQNKGVDISVTSTNITNKNFTWTTTLNISHNKNKILALSDGDSFLTSSNWQKDGPSDYLVAVGEPIGLMYGYVTDGLYQVDDFITDANGQFVLDANGKYQLKPGIPRVANKDVEPGFWKYKDNGGKTDSEGNPIIDEEDKQVIGNANPKFYGGLTNTFTFKGFDLSIFLNFSYGNDVFNATKFYTGLIGQSNRTSTAIYDSSNRWITVGADGQTITDANVLRTVNAGKTVAQVGNLQSGDKSTIHSWAVEDGSFLRINNITLGYTFPKHWTSKAKISTLRIYATGNNLFTWTKYTGFDPEVSTRNSTGLTPGVDWSAYPRSRSFVFGVSLSF</sequence>
<evidence type="ECO:0000256" key="8">
    <source>
        <dbReference type="PROSITE-ProRule" id="PRU01360"/>
    </source>
</evidence>
<name>A0A7G1I004_9BACT</name>
<dbReference type="Gene3D" id="2.170.130.10">
    <property type="entry name" value="TonB-dependent receptor, plug domain"/>
    <property type="match status" value="1"/>
</dbReference>
<organism evidence="13 14">
    <name type="scientific">Coprobacter secundus subsp. similis</name>
    <dbReference type="NCBI Taxonomy" id="2751153"/>
    <lineage>
        <taxon>Bacteria</taxon>
        <taxon>Pseudomonadati</taxon>
        <taxon>Bacteroidota</taxon>
        <taxon>Bacteroidia</taxon>
        <taxon>Bacteroidales</taxon>
        <taxon>Barnesiellaceae</taxon>
        <taxon>Coprobacter</taxon>
    </lineage>
</organism>
<accession>A0A7G1I004</accession>
<evidence type="ECO:0000259" key="12">
    <source>
        <dbReference type="Pfam" id="PF07715"/>
    </source>
</evidence>
<feature type="signal peptide" evidence="10">
    <location>
        <begin position="1"/>
        <end position="23"/>
    </location>
</feature>
<comment type="similarity">
    <text evidence="8 9">Belongs to the TonB-dependent receptor family.</text>
</comment>
<dbReference type="InterPro" id="IPR039426">
    <property type="entry name" value="TonB-dep_rcpt-like"/>
</dbReference>
<evidence type="ECO:0000256" key="2">
    <source>
        <dbReference type="ARBA" id="ARBA00022448"/>
    </source>
</evidence>
<evidence type="ECO:0000256" key="1">
    <source>
        <dbReference type="ARBA" id="ARBA00004571"/>
    </source>
</evidence>
<evidence type="ECO:0000256" key="7">
    <source>
        <dbReference type="ARBA" id="ARBA00023237"/>
    </source>
</evidence>
<dbReference type="InterPro" id="IPR000531">
    <property type="entry name" value="Beta-barrel_TonB"/>
</dbReference>
<evidence type="ECO:0000256" key="10">
    <source>
        <dbReference type="SAM" id="SignalP"/>
    </source>
</evidence>
<dbReference type="Pfam" id="PF07715">
    <property type="entry name" value="Plug"/>
    <property type="match status" value="1"/>
</dbReference>
<dbReference type="SUPFAM" id="SSF56935">
    <property type="entry name" value="Porins"/>
    <property type="match status" value="1"/>
</dbReference>
<dbReference type="Proteomes" id="UP000594042">
    <property type="component" value="Chromosome"/>
</dbReference>
<dbReference type="AlphaFoldDB" id="A0A7G1I004"/>
<dbReference type="InterPro" id="IPR036942">
    <property type="entry name" value="Beta-barrel_TonB_sf"/>
</dbReference>
<evidence type="ECO:0000313" key="14">
    <source>
        <dbReference type="Proteomes" id="UP000594042"/>
    </source>
</evidence>